<dbReference type="PROSITE" id="PS50109">
    <property type="entry name" value="HIS_KIN"/>
    <property type="match status" value="1"/>
</dbReference>
<evidence type="ECO:0000256" key="8">
    <source>
        <dbReference type="ARBA" id="ARBA00022946"/>
    </source>
</evidence>
<dbReference type="Pfam" id="PF10436">
    <property type="entry name" value="BCDHK_Adom3"/>
    <property type="match status" value="1"/>
</dbReference>
<keyword evidence="7 10" id="KW-0067">ATP-binding</keyword>
<dbReference type="OrthoDB" id="3264224at2759"/>
<keyword evidence="9 10" id="KW-0496">Mitochondrion</keyword>
<evidence type="ECO:0000256" key="7">
    <source>
        <dbReference type="ARBA" id="ARBA00022840"/>
    </source>
</evidence>
<evidence type="ECO:0000256" key="10">
    <source>
        <dbReference type="RuleBase" id="RU366032"/>
    </source>
</evidence>
<feature type="domain" description="Histidine kinase" evidence="11">
    <location>
        <begin position="289"/>
        <end position="416"/>
    </location>
</feature>
<dbReference type="InterPro" id="IPR039028">
    <property type="entry name" value="BCKD/PDK"/>
</dbReference>
<sequence>MSLIKTVAQQARRTNVVASKASSSSAHPLGGYNENKAQLRRETTAQYYRDHDIHNAAKKDSVRLKAAALLFTGRIPSDIDLIRSAQYLQSELPVRLAHRIKGFRSLPFIVVTNPHILKVMEQYIRSFKVISSFNDGRMVKKQDQVEDFTHLLEILLDDHGSVIDDLTQGFSSCHDHVLDIFDGDEGKAHELVQSFLDKTLTSRLGIRLLAQHHLLLKDQIGKNSRYFIPRHDRIGIVESRWKPAKDIEAIARKIRESWMFHCDNPPRVKLNGHTEAEFPYIPIGVDYILQEVFKNAFRAVIEAHSNSARQMPPIDVTIAVNREDFTIRIADRGKGMKSDVINKIWRYHFTTARGRSNYGGVGDLLSMANSNEKELAGYGIGLPISKAYAEYLGGNLEIKSMSGIGTDVYLTLKHIDPHKGHSFRI</sequence>
<keyword evidence="4 10" id="KW-0808">Transferase</keyword>
<dbReference type="GO" id="GO:0005759">
    <property type="term" value="C:mitochondrial matrix"/>
    <property type="evidence" value="ECO:0007669"/>
    <property type="project" value="UniProtKB-SubCell"/>
</dbReference>
<dbReference type="InterPro" id="IPR036784">
    <property type="entry name" value="AK/P_DHK_N_sf"/>
</dbReference>
<dbReference type="InterPro" id="IPR036890">
    <property type="entry name" value="HATPase_C_sf"/>
</dbReference>
<evidence type="ECO:0000256" key="3">
    <source>
        <dbReference type="ARBA" id="ARBA00022553"/>
    </source>
</evidence>
<dbReference type="InParanoid" id="E4WTH8"/>
<evidence type="ECO:0000259" key="11">
    <source>
        <dbReference type="PROSITE" id="PS50109"/>
    </source>
</evidence>
<dbReference type="Pfam" id="PF02518">
    <property type="entry name" value="HATPase_c"/>
    <property type="match status" value="1"/>
</dbReference>
<dbReference type="EMBL" id="FN653016">
    <property type="protein sequence ID" value="CBY07100.1"/>
    <property type="molecule type" value="Genomic_DNA"/>
</dbReference>
<dbReference type="SMART" id="SM00387">
    <property type="entry name" value="HATPase_c"/>
    <property type="match status" value="1"/>
</dbReference>
<dbReference type="GO" id="GO:0005524">
    <property type="term" value="F:ATP binding"/>
    <property type="evidence" value="ECO:0007669"/>
    <property type="project" value="UniProtKB-UniRule"/>
</dbReference>
<dbReference type="InterPro" id="IPR003594">
    <property type="entry name" value="HATPase_dom"/>
</dbReference>
<dbReference type="InterPro" id="IPR004358">
    <property type="entry name" value="Sig_transdc_His_kin-like_C"/>
</dbReference>
<evidence type="ECO:0000313" key="13">
    <source>
        <dbReference type="Proteomes" id="UP000001307"/>
    </source>
</evidence>
<comment type="similarity">
    <text evidence="2 10">Belongs to the PDK/BCKDK protein kinase family.</text>
</comment>
<organism evidence="12">
    <name type="scientific">Oikopleura dioica</name>
    <name type="common">Tunicate</name>
    <dbReference type="NCBI Taxonomy" id="34765"/>
    <lineage>
        <taxon>Eukaryota</taxon>
        <taxon>Metazoa</taxon>
        <taxon>Chordata</taxon>
        <taxon>Tunicata</taxon>
        <taxon>Appendicularia</taxon>
        <taxon>Copelata</taxon>
        <taxon>Oikopleuridae</taxon>
        <taxon>Oikopleura</taxon>
    </lineage>
</organism>
<keyword evidence="3" id="KW-0597">Phosphoprotein</keyword>
<dbReference type="SUPFAM" id="SSF55874">
    <property type="entry name" value="ATPase domain of HSP90 chaperone/DNA topoisomerase II/histidine kinase"/>
    <property type="match status" value="1"/>
</dbReference>
<evidence type="ECO:0000256" key="2">
    <source>
        <dbReference type="ARBA" id="ARBA00006155"/>
    </source>
</evidence>
<reference evidence="12" key="1">
    <citation type="journal article" date="2010" name="Science">
        <title>Plasticity of animal genome architecture unmasked by rapid evolution of a pelagic tunicate.</title>
        <authorList>
            <person name="Denoeud F."/>
            <person name="Henriet S."/>
            <person name="Mungpakdee S."/>
            <person name="Aury J.M."/>
            <person name="Da Silva C."/>
            <person name="Brinkmann H."/>
            <person name="Mikhaleva J."/>
            <person name="Olsen L.C."/>
            <person name="Jubin C."/>
            <person name="Canestro C."/>
            <person name="Bouquet J.M."/>
            <person name="Danks G."/>
            <person name="Poulain J."/>
            <person name="Campsteijn C."/>
            <person name="Adamski M."/>
            <person name="Cross I."/>
            <person name="Yadetie F."/>
            <person name="Muffato M."/>
            <person name="Louis A."/>
            <person name="Butcher S."/>
            <person name="Tsagkogeorga G."/>
            <person name="Konrad A."/>
            <person name="Singh S."/>
            <person name="Jensen M.F."/>
            <person name="Cong E.H."/>
            <person name="Eikeseth-Otteraa H."/>
            <person name="Noel B."/>
            <person name="Anthouard V."/>
            <person name="Porcel B.M."/>
            <person name="Kachouri-Lafond R."/>
            <person name="Nishino A."/>
            <person name="Ugolini M."/>
            <person name="Chourrout P."/>
            <person name="Nishida H."/>
            <person name="Aasland R."/>
            <person name="Huzurbazar S."/>
            <person name="Westhof E."/>
            <person name="Delsuc F."/>
            <person name="Lehrach H."/>
            <person name="Reinhardt R."/>
            <person name="Weissenbach J."/>
            <person name="Roy S.W."/>
            <person name="Artiguenave F."/>
            <person name="Postlethwait J.H."/>
            <person name="Manak J.R."/>
            <person name="Thompson E.M."/>
            <person name="Jaillon O."/>
            <person name="Du Pasquier L."/>
            <person name="Boudinot P."/>
            <person name="Liberles D.A."/>
            <person name="Volff J.N."/>
            <person name="Philippe H."/>
            <person name="Lenhard B."/>
            <person name="Roest Crollius H."/>
            <person name="Wincker P."/>
            <person name="Chourrout D."/>
        </authorList>
    </citation>
    <scope>NUCLEOTIDE SEQUENCE [LARGE SCALE GENOMIC DNA]</scope>
</reference>
<dbReference type="Gene3D" id="1.20.140.20">
    <property type="entry name" value="Alpha-ketoacid/pyruvate dehydrogenase kinase, N-terminal domain"/>
    <property type="match status" value="1"/>
</dbReference>
<keyword evidence="13" id="KW-1185">Reference proteome</keyword>
<dbReference type="AlphaFoldDB" id="E4WTH8"/>
<dbReference type="PRINTS" id="PR00344">
    <property type="entry name" value="BCTRLSENSOR"/>
</dbReference>
<dbReference type="PANTHER" id="PTHR11947:SF20">
    <property type="entry name" value="[3-METHYL-2-OXOBUTANOATE DEHYDROGENASE [LIPOAMIDE]] KINASE, MITOCHONDRIAL"/>
    <property type="match status" value="1"/>
</dbReference>
<dbReference type="Proteomes" id="UP000001307">
    <property type="component" value="Unassembled WGS sequence"/>
</dbReference>
<dbReference type="PANTHER" id="PTHR11947">
    <property type="entry name" value="PYRUVATE DEHYDROGENASE KINASE"/>
    <property type="match status" value="1"/>
</dbReference>
<evidence type="ECO:0000256" key="9">
    <source>
        <dbReference type="ARBA" id="ARBA00023128"/>
    </source>
</evidence>
<protein>
    <recommendedName>
        <fullName evidence="10">Protein-serine/threonine kinase</fullName>
        <ecNumber evidence="10">2.7.11.-</ecNumber>
    </recommendedName>
</protein>
<dbReference type="SUPFAM" id="SSF69012">
    <property type="entry name" value="alpha-ketoacid dehydrogenase kinase, N-terminal domain"/>
    <property type="match status" value="1"/>
</dbReference>
<dbReference type="InterPro" id="IPR018955">
    <property type="entry name" value="BCDHK/PDK_N"/>
</dbReference>
<evidence type="ECO:0000256" key="4">
    <source>
        <dbReference type="ARBA" id="ARBA00022679"/>
    </source>
</evidence>
<proteinExistence type="inferred from homology"/>
<evidence type="ECO:0000313" key="12">
    <source>
        <dbReference type="EMBL" id="CBY07100.1"/>
    </source>
</evidence>
<dbReference type="GO" id="GO:0004740">
    <property type="term" value="F:pyruvate dehydrogenase (acetyl-transferring) kinase activity"/>
    <property type="evidence" value="ECO:0007669"/>
    <property type="project" value="TreeGrafter"/>
</dbReference>
<accession>E4WTH8</accession>
<dbReference type="InterPro" id="IPR005467">
    <property type="entry name" value="His_kinase_dom"/>
</dbReference>
<keyword evidence="8" id="KW-0809">Transit peptide</keyword>
<keyword evidence="5 10" id="KW-0547">Nucleotide-binding</keyword>
<gene>
    <name evidence="12" type="ORF">GSOID_T00006185001</name>
</gene>
<evidence type="ECO:0000256" key="1">
    <source>
        <dbReference type="ARBA" id="ARBA00004305"/>
    </source>
</evidence>
<dbReference type="GO" id="GO:0010906">
    <property type="term" value="P:regulation of glucose metabolic process"/>
    <property type="evidence" value="ECO:0007669"/>
    <property type="project" value="TreeGrafter"/>
</dbReference>
<dbReference type="Gene3D" id="3.30.565.10">
    <property type="entry name" value="Histidine kinase-like ATPase, C-terminal domain"/>
    <property type="match status" value="1"/>
</dbReference>
<keyword evidence="6 10" id="KW-0418">Kinase</keyword>
<dbReference type="EC" id="2.7.11.-" evidence="10"/>
<comment type="subcellular location">
    <subcellularLocation>
        <location evidence="1 10">Mitochondrion matrix</location>
    </subcellularLocation>
</comment>
<name>E4WTH8_OIKDI</name>
<evidence type="ECO:0000256" key="6">
    <source>
        <dbReference type="ARBA" id="ARBA00022777"/>
    </source>
</evidence>
<evidence type="ECO:0000256" key="5">
    <source>
        <dbReference type="ARBA" id="ARBA00022741"/>
    </source>
</evidence>